<organism evidence="1 2">
    <name type="scientific">Kribbella rubisoli</name>
    <dbReference type="NCBI Taxonomy" id="3075929"/>
    <lineage>
        <taxon>Bacteria</taxon>
        <taxon>Bacillati</taxon>
        <taxon>Actinomycetota</taxon>
        <taxon>Actinomycetes</taxon>
        <taxon>Propionibacteriales</taxon>
        <taxon>Kribbellaceae</taxon>
        <taxon>Kribbella</taxon>
    </lineage>
</organism>
<comment type="caution">
    <text evidence="1">The sequence shown here is derived from an EMBL/GenBank/DDBJ whole genome shotgun (WGS) entry which is preliminary data.</text>
</comment>
<name>A0A4Q7XFL9_9ACTN</name>
<dbReference type="EMBL" id="SHKR01000003">
    <property type="protein sequence ID" value="RZU22258.1"/>
    <property type="molecule type" value="Genomic_DNA"/>
</dbReference>
<gene>
    <name evidence="1" type="ORF">EV645_0338</name>
</gene>
<accession>A0A4Q7XFL9</accession>
<evidence type="ECO:0000313" key="1">
    <source>
        <dbReference type="EMBL" id="RZU22258.1"/>
    </source>
</evidence>
<dbReference type="Proteomes" id="UP000292027">
    <property type="component" value="Unassembled WGS sequence"/>
</dbReference>
<dbReference type="AlphaFoldDB" id="A0A4Q7XFL9"/>
<dbReference type="OrthoDB" id="3825408at2"/>
<proteinExistence type="predicted"/>
<sequence length="164" mass="17889">MSTSDNVFVARRESVAEAAGWLAGVLGLDPVADPDLKEDERLFRRSARSGTGTLAVVVRPNGFAVADPEPDEIQALDQYPIDLGVRLIGTNDEEWQLRETRSVFADLVAARPEVPALLVHNLDTLVSAHLPGAGTHTFNPPITPDVEDIDTWRPWVVGRRSSDV</sequence>
<protein>
    <submittedName>
        <fullName evidence="1">Uncharacterized protein</fullName>
    </submittedName>
</protein>
<evidence type="ECO:0000313" key="2">
    <source>
        <dbReference type="Proteomes" id="UP000292027"/>
    </source>
</evidence>
<keyword evidence="2" id="KW-1185">Reference proteome</keyword>
<dbReference type="RefSeq" id="WP_130438997.1">
    <property type="nucleotide sequence ID" value="NZ_SHKR01000003.1"/>
</dbReference>
<reference evidence="1 2" key="1">
    <citation type="journal article" date="2015" name="Stand. Genomic Sci.">
        <title>Genomic Encyclopedia of Bacterial and Archaeal Type Strains, Phase III: the genomes of soil and plant-associated and newly described type strains.</title>
        <authorList>
            <person name="Whitman W.B."/>
            <person name="Woyke T."/>
            <person name="Klenk H.P."/>
            <person name="Zhou Y."/>
            <person name="Lilburn T.G."/>
            <person name="Beck B.J."/>
            <person name="De Vos P."/>
            <person name="Vandamme P."/>
            <person name="Eisen J.A."/>
            <person name="Garrity G."/>
            <person name="Hugenholtz P."/>
            <person name="Kyrpides N.C."/>
        </authorList>
    </citation>
    <scope>NUCLEOTIDE SEQUENCE [LARGE SCALE GENOMIC DNA]</scope>
    <source>
        <strain evidence="1 2">VKM Ac-2540</strain>
    </source>
</reference>